<reference evidence="2" key="1">
    <citation type="journal article" date="2014" name="Front. Microbiol.">
        <title>High frequency of phylogenetically diverse reductive dehalogenase-homologous genes in deep subseafloor sedimentary metagenomes.</title>
        <authorList>
            <person name="Kawai M."/>
            <person name="Futagami T."/>
            <person name="Toyoda A."/>
            <person name="Takaki Y."/>
            <person name="Nishi S."/>
            <person name="Hori S."/>
            <person name="Arai W."/>
            <person name="Tsubouchi T."/>
            <person name="Morono Y."/>
            <person name="Uchiyama I."/>
            <person name="Ito T."/>
            <person name="Fujiyama A."/>
            <person name="Inagaki F."/>
            <person name="Takami H."/>
        </authorList>
    </citation>
    <scope>NUCLEOTIDE SEQUENCE</scope>
    <source>
        <strain evidence="2">Expedition CK06-06</strain>
    </source>
</reference>
<evidence type="ECO:0000256" key="1">
    <source>
        <dbReference type="SAM" id="MobiDB-lite"/>
    </source>
</evidence>
<evidence type="ECO:0000313" key="2">
    <source>
        <dbReference type="EMBL" id="GAG79688.1"/>
    </source>
</evidence>
<gene>
    <name evidence="2" type="ORF">S01H4_33447</name>
</gene>
<proteinExistence type="predicted"/>
<dbReference type="EMBL" id="BART01017604">
    <property type="protein sequence ID" value="GAG79688.1"/>
    <property type="molecule type" value="Genomic_DNA"/>
</dbReference>
<feature type="non-terminal residue" evidence="2">
    <location>
        <position position="43"/>
    </location>
</feature>
<comment type="caution">
    <text evidence="2">The sequence shown here is derived from an EMBL/GenBank/DDBJ whole genome shotgun (WGS) entry which is preliminary data.</text>
</comment>
<organism evidence="2">
    <name type="scientific">marine sediment metagenome</name>
    <dbReference type="NCBI Taxonomy" id="412755"/>
    <lineage>
        <taxon>unclassified sequences</taxon>
        <taxon>metagenomes</taxon>
        <taxon>ecological metagenomes</taxon>
    </lineage>
</organism>
<dbReference type="AlphaFoldDB" id="X1B689"/>
<protein>
    <submittedName>
        <fullName evidence="2">Uncharacterized protein</fullName>
    </submittedName>
</protein>
<name>X1B689_9ZZZZ</name>
<feature type="compositionally biased region" description="Polar residues" evidence="1">
    <location>
        <begin position="11"/>
        <end position="21"/>
    </location>
</feature>
<feature type="region of interest" description="Disordered" evidence="1">
    <location>
        <begin position="1"/>
        <end position="21"/>
    </location>
</feature>
<sequence length="43" mass="4472">MLLFASDRITGENQASTSTNLTGLPDSSACQSINELTLVATIS</sequence>
<accession>X1B689</accession>